<accession>A0AAP0L200</accession>
<sequence length="364" mass="40529">MEKDCGSGLHRPHMPGQSPNLIRSFVLDTGWQNSFQPCSNSCVNAFSGDKTLQQYQSSELPQLKTNHSTQIRGWFYGLPRHRQALTPVPNSVPKGLSEFHCGCNGEEATRAVPRPEEKRFVVFDQSGNQTSLIYSSIVGSHPQQKPCFTNQTMPLDSRGSDSLQMAVDILQMGIGETVGDVYKTEPIRMSENQEIGCEGEMHEDTEELNALLFSDDDDDNNDDECDGDEISTGRSPTEMKEYKKQEEIDNGEEVASSPYPATNKRKRLQNEKDRDLLPLMNAVNAGGPSELNHANDPQLTCLDGTTSSSTNNKRLKREKIRETVSILQSIIPGGKSKDAILVLDEAIHYLRSLKLKVKSWGQIL</sequence>
<dbReference type="CDD" id="cd18917">
    <property type="entry name" value="bHLH_AtSAC51_like"/>
    <property type="match status" value="1"/>
</dbReference>
<dbReference type="AlphaFoldDB" id="A0AAP0L200"/>
<protein>
    <recommendedName>
        <fullName evidence="4">BHLH domain-containing protein</fullName>
    </recommendedName>
</protein>
<evidence type="ECO:0000256" key="1">
    <source>
        <dbReference type="ARBA" id="ARBA00023015"/>
    </source>
</evidence>
<feature type="compositionally biased region" description="Acidic residues" evidence="3">
    <location>
        <begin position="214"/>
        <end position="229"/>
    </location>
</feature>
<feature type="domain" description="BHLH" evidence="4">
    <location>
        <begin position="304"/>
        <end position="353"/>
    </location>
</feature>
<evidence type="ECO:0000256" key="2">
    <source>
        <dbReference type="ARBA" id="ARBA00023163"/>
    </source>
</evidence>
<dbReference type="PANTHER" id="PTHR36066">
    <property type="entry name" value="TRANSCRIPTION FACTOR BHLH145"/>
    <property type="match status" value="1"/>
</dbReference>
<dbReference type="Pfam" id="PF23173">
    <property type="entry name" value="bHLH_SAC51"/>
    <property type="match status" value="1"/>
</dbReference>
<name>A0AAP0L200_9MAGN</name>
<keyword evidence="1" id="KW-0805">Transcription regulation</keyword>
<reference evidence="5 6" key="1">
    <citation type="submission" date="2024-01" db="EMBL/GenBank/DDBJ databases">
        <title>Genome assemblies of Stephania.</title>
        <authorList>
            <person name="Yang L."/>
        </authorList>
    </citation>
    <scope>NUCLEOTIDE SEQUENCE [LARGE SCALE GENOMIC DNA]</scope>
    <source>
        <strain evidence="5">YNDBR</strain>
        <tissue evidence="5">Leaf</tissue>
    </source>
</reference>
<dbReference type="GO" id="GO:0046983">
    <property type="term" value="F:protein dimerization activity"/>
    <property type="evidence" value="ECO:0007669"/>
    <property type="project" value="InterPro"/>
</dbReference>
<dbReference type="InterPro" id="IPR037546">
    <property type="entry name" value="SAC51-like"/>
</dbReference>
<proteinExistence type="predicted"/>
<gene>
    <name evidence="5" type="ORF">Syun_003728</name>
</gene>
<keyword evidence="6" id="KW-1185">Reference proteome</keyword>
<evidence type="ECO:0000313" key="6">
    <source>
        <dbReference type="Proteomes" id="UP001420932"/>
    </source>
</evidence>
<evidence type="ECO:0000256" key="3">
    <source>
        <dbReference type="SAM" id="MobiDB-lite"/>
    </source>
</evidence>
<comment type="caution">
    <text evidence="5">The sequence shown here is derived from an EMBL/GenBank/DDBJ whole genome shotgun (WGS) entry which is preliminary data.</text>
</comment>
<feature type="region of interest" description="Disordered" evidence="3">
    <location>
        <begin position="213"/>
        <end position="276"/>
    </location>
</feature>
<evidence type="ECO:0000259" key="4">
    <source>
        <dbReference type="PROSITE" id="PS50888"/>
    </source>
</evidence>
<organism evidence="5 6">
    <name type="scientific">Stephania yunnanensis</name>
    <dbReference type="NCBI Taxonomy" id="152371"/>
    <lineage>
        <taxon>Eukaryota</taxon>
        <taxon>Viridiplantae</taxon>
        <taxon>Streptophyta</taxon>
        <taxon>Embryophyta</taxon>
        <taxon>Tracheophyta</taxon>
        <taxon>Spermatophyta</taxon>
        <taxon>Magnoliopsida</taxon>
        <taxon>Ranunculales</taxon>
        <taxon>Menispermaceae</taxon>
        <taxon>Menispermoideae</taxon>
        <taxon>Cissampelideae</taxon>
        <taxon>Stephania</taxon>
    </lineage>
</organism>
<dbReference type="InterPro" id="IPR011598">
    <property type="entry name" value="bHLH_dom"/>
</dbReference>
<dbReference type="InterPro" id="IPR036638">
    <property type="entry name" value="HLH_DNA-bd_sf"/>
</dbReference>
<dbReference type="EMBL" id="JBBNAF010000002">
    <property type="protein sequence ID" value="KAK9162826.1"/>
    <property type="molecule type" value="Genomic_DNA"/>
</dbReference>
<dbReference type="PROSITE" id="PS50888">
    <property type="entry name" value="BHLH"/>
    <property type="match status" value="1"/>
</dbReference>
<dbReference type="PANTHER" id="PTHR36066:SF2">
    <property type="entry name" value="TRANSCRIPTION FACTOR BHLH145"/>
    <property type="match status" value="1"/>
</dbReference>
<evidence type="ECO:0000313" key="5">
    <source>
        <dbReference type="EMBL" id="KAK9162826.1"/>
    </source>
</evidence>
<dbReference type="Proteomes" id="UP001420932">
    <property type="component" value="Unassembled WGS sequence"/>
</dbReference>
<keyword evidence="2" id="KW-0804">Transcription</keyword>
<feature type="compositionally biased region" description="Basic and acidic residues" evidence="3">
    <location>
        <begin position="237"/>
        <end position="247"/>
    </location>
</feature>
<dbReference type="SUPFAM" id="SSF47459">
    <property type="entry name" value="HLH, helix-loop-helix DNA-binding domain"/>
    <property type="match status" value="1"/>
</dbReference>